<keyword evidence="6 9" id="KW-1133">Transmembrane helix</keyword>
<name>A0A246RH66_9ACTN</name>
<protein>
    <recommendedName>
        <fullName evidence="10">Glycosyltransferase RgtA/B/C/D-like domain-containing protein</fullName>
    </recommendedName>
</protein>
<evidence type="ECO:0000313" key="11">
    <source>
        <dbReference type="EMBL" id="OWV03362.1"/>
    </source>
</evidence>
<comment type="subcellular location">
    <subcellularLocation>
        <location evidence="1">Cell membrane</location>
        <topology evidence="1">Multi-pass membrane protein</topology>
    </subcellularLocation>
</comment>
<keyword evidence="7 9" id="KW-0472">Membrane</keyword>
<reference evidence="11 12" key="1">
    <citation type="submission" date="2017-03" db="EMBL/GenBank/DDBJ databases">
        <title>Whole genome sequence of Micromonospora wenchangensis, isolated from mangrove soil.</title>
        <authorList>
            <person name="Yang H."/>
        </authorList>
    </citation>
    <scope>NUCLEOTIDE SEQUENCE [LARGE SCALE GENOMIC DNA]</scope>
    <source>
        <strain evidence="11 12">CCTCC AA 2012002</strain>
    </source>
</reference>
<dbReference type="PANTHER" id="PTHR33908">
    <property type="entry name" value="MANNOSYLTRANSFERASE YKCB-RELATED"/>
    <property type="match status" value="1"/>
</dbReference>
<evidence type="ECO:0000259" key="10">
    <source>
        <dbReference type="Pfam" id="PF13231"/>
    </source>
</evidence>
<dbReference type="GO" id="GO:0016763">
    <property type="term" value="F:pentosyltransferase activity"/>
    <property type="evidence" value="ECO:0007669"/>
    <property type="project" value="TreeGrafter"/>
</dbReference>
<keyword evidence="12" id="KW-1185">Reference proteome</keyword>
<gene>
    <name evidence="11" type="ORF">B5D80_23050</name>
</gene>
<feature type="transmembrane region" description="Helical" evidence="9">
    <location>
        <begin position="348"/>
        <end position="369"/>
    </location>
</feature>
<feature type="transmembrane region" description="Helical" evidence="9">
    <location>
        <begin position="320"/>
        <end position="341"/>
    </location>
</feature>
<keyword evidence="5 9" id="KW-0812">Transmembrane</keyword>
<evidence type="ECO:0000256" key="2">
    <source>
        <dbReference type="ARBA" id="ARBA00022475"/>
    </source>
</evidence>
<evidence type="ECO:0000256" key="8">
    <source>
        <dbReference type="SAM" id="MobiDB-lite"/>
    </source>
</evidence>
<dbReference type="GO" id="GO:0009103">
    <property type="term" value="P:lipopolysaccharide biosynthetic process"/>
    <property type="evidence" value="ECO:0007669"/>
    <property type="project" value="UniProtKB-ARBA"/>
</dbReference>
<organism evidence="11 12">
    <name type="scientific">Micromonospora wenchangensis</name>
    <dbReference type="NCBI Taxonomy" id="1185415"/>
    <lineage>
        <taxon>Bacteria</taxon>
        <taxon>Bacillati</taxon>
        <taxon>Actinomycetota</taxon>
        <taxon>Actinomycetes</taxon>
        <taxon>Micromonosporales</taxon>
        <taxon>Micromonosporaceae</taxon>
        <taxon>Micromonospora</taxon>
    </lineage>
</organism>
<feature type="transmembrane region" description="Helical" evidence="9">
    <location>
        <begin position="130"/>
        <end position="150"/>
    </location>
</feature>
<dbReference type="AlphaFoldDB" id="A0A246RH66"/>
<keyword evidence="2" id="KW-1003">Cell membrane</keyword>
<feature type="domain" description="Glycosyltransferase RgtA/B/C/D-like" evidence="10">
    <location>
        <begin position="92"/>
        <end position="209"/>
    </location>
</feature>
<keyword evidence="4" id="KW-0808">Transferase</keyword>
<dbReference type="InterPro" id="IPR050297">
    <property type="entry name" value="LipidA_mod_glycosyltrf_83"/>
</dbReference>
<accession>A0A246RH66</accession>
<evidence type="ECO:0000256" key="9">
    <source>
        <dbReference type="SAM" id="Phobius"/>
    </source>
</evidence>
<keyword evidence="3" id="KW-0328">Glycosyltransferase</keyword>
<dbReference type="PANTHER" id="PTHR33908:SF3">
    <property type="entry name" value="UNDECAPRENYL PHOSPHATE-ALPHA-4-AMINO-4-DEOXY-L-ARABINOSE ARABINOSYL TRANSFERASE"/>
    <property type="match status" value="1"/>
</dbReference>
<evidence type="ECO:0000256" key="5">
    <source>
        <dbReference type="ARBA" id="ARBA00022692"/>
    </source>
</evidence>
<evidence type="ECO:0000256" key="6">
    <source>
        <dbReference type="ARBA" id="ARBA00022989"/>
    </source>
</evidence>
<feature type="transmembrane region" description="Helical" evidence="9">
    <location>
        <begin position="156"/>
        <end position="174"/>
    </location>
</feature>
<sequence>MSQKGHSGGQSDAHPPLPESQSTGPQAGPARVAVWAVPLLVTLVAGGSGLSSAQPWRDELATWSAATRPVGDLFRLTRTVDAATGPYYLVVHGWTGVFGDSVAALRLPSVLAMAGAAGLTAVLGRRLSGASAGLLAGLLFAVLPGTSRYAQEARPYALVTLLAVLATVLLVRALDRPGRLRWAGYAAAVAGLGLAHLLALGLLAGHAVAVLTFAAWGPPTTGPTRPAAADRRPGIDGPGDGRWWGRRLRGWLLAVSAALVVLVPLLVTAQRQRSHQLDWVAAARLADLAALPGALAQSGVVGGVLVGLAALGAARSGRRALLLGLCVLLPVLLVFVAALAVPLWVPRYLFFTVPFACLLAGAALAGPAPPAGRAQARPVRALARPVGAGLAVVAFAALLGLPDQAAVRHSHGWPRSATVDYRGAAAVIAAGQRPGDAVVYAPRHGWLFLDLGIDYHLPRITGDRAADGPRPRDVLVAEGRRDRADLWVRECDRPAGCLAGVDRVWLVVAGRHDDPLAAVPGGKGDALRAGFTVEQVRSRPGVTVALLVRRR</sequence>
<feature type="transmembrane region" description="Helical" evidence="9">
    <location>
        <begin position="381"/>
        <end position="401"/>
    </location>
</feature>
<feature type="transmembrane region" description="Helical" evidence="9">
    <location>
        <begin position="186"/>
        <end position="216"/>
    </location>
</feature>
<comment type="caution">
    <text evidence="11">The sequence shown here is derived from an EMBL/GenBank/DDBJ whole genome shotgun (WGS) entry which is preliminary data.</text>
</comment>
<evidence type="ECO:0000313" key="12">
    <source>
        <dbReference type="Proteomes" id="UP000197174"/>
    </source>
</evidence>
<evidence type="ECO:0000256" key="4">
    <source>
        <dbReference type="ARBA" id="ARBA00022679"/>
    </source>
</evidence>
<evidence type="ECO:0000256" key="1">
    <source>
        <dbReference type="ARBA" id="ARBA00004651"/>
    </source>
</evidence>
<dbReference type="GO" id="GO:0010041">
    <property type="term" value="P:response to iron(III) ion"/>
    <property type="evidence" value="ECO:0007669"/>
    <property type="project" value="TreeGrafter"/>
</dbReference>
<proteinExistence type="predicted"/>
<dbReference type="InterPro" id="IPR038731">
    <property type="entry name" value="RgtA/B/C-like"/>
</dbReference>
<dbReference type="Proteomes" id="UP000197174">
    <property type="component" value="Unassembled WGS sequence"/>
</dbReference>
<dbReference type="OrthoDB" id="5318634at2"/>
<feature type="transmembrane region" description="Helical" evidence="9">
    <location>
        <begin position="288"/>
        <end position="314"/>
    </location>
</feature>
<evidence type="ECO:0000256" key="3">
    <source>
        <dbReference type="ARBA" id="ARBA00022676"/>
    </source>
</evidence>
<dbReference type="GO" id="GO:0005886">
    <property type="term" value="C:plasma membrane"/>
    <property type="evidence" value="ECO:0007669"/>
    <property type="project" value="UniProtKB-SubCell"/>
</dbReference>
<feature type="transmembrane region" description="Helical" evidence="9">
    <location>
        <begin position="248"/>
        <end position="267"/>
    </location>
</feature>
<feature type="region of interest" description="Disordered" evidence="8">
    <location>
        <begin position="1"/>
        <end position="28"/>
    </location>
</feature>
<evidence type="ECO:0000256" key="7">
    <source>
        <dbReference type="ARBA" id="ARBA00023136"/>
    </source>
</evidence>
<feature type="transmembrane region" description="Helical" evidence="9">
    <location>
        <begin position="32"/>
        <end position="50"/>
    </location>
</feature>
<feature type="transmembrane region" description="Helical" evidence="9">
    <location>
        <begin position="103"/>
        <end position="123"/>
    </location>
</feature>
<dbReference type="Pfam" id="PF13231">
    <property type="entry name" value="PMT_2"/>
    <property type="match status" value="1"/>
</dbReference>
<dbReference type="EMBL" id="MZMV01000044">
    <property type="protein sequence ID" value="OWV03362.1"/>
    <property type="molecule type" value="Genomic_DNA"/>
</dbReference>